<evidence type="ECO:0000256" key="11">
    <source>
        <dbReference type="ARBA" id="ARBA00066987"/>
    </source>
</evidence>
<comment type="pathway">
    <text evidence="13">Cofactor biosynthesis; NAD(+) biosynthesis; NAD(+) from deamido-NAD(+) (ammonia route): step 1/1.</text>
</comment>
<keyword evidence="8 13" id="KW-0520">NAD</keyword>
<feature type="binding site" evidence="13">
    <location>
        <position position="190"/>
    </location>
    <ligand>
        <name>ATP</name>
        <dbReference type="ChEBI" id="CHEBI:30616"/>
    </ligand>
</feature>
<evidence type="ECO:0000313" key="17">
    <source>
        <dbReference type="EMBL" id="KRM73436.1"/>
    </source>
</evidence>
<dbReference type="AlphaFoldDB" id="A0A0R2BC35"/>
<evidence type="ECO:0000256" key="15">
    <source>
        <dbReference type="RuleBase" id="RU003812"/>
    </source>
</evidence>
<dbReference type="NCBIfam" id="NF001979">
    <property type="entry name" value="PRK00768.1"/>
    <property type="match status" value="1"/>
</dbReference>
<feature type="binding site" evidence="13">
    <location>
        <position position="212"/>
    </location>
    <ligand>
        <name>ATP</name>
        <dbReference type="ChEBI" id="CHEBI:30616"/>
    </ligand>
</feature>
<evidence type="ECO:0000313" key="18">
    <source>
        <dbReference type="Proteomes" id="UP000051612"/>
    </source>
</evidence>
<sequence>MRTLQQEIITELKVQPTIDPEVEIRRSIDFIKAYLCKHPFLKTLVLGISGGQDSTLCGKLCQMAITELREKTGDDSYKFIAVRLPYGTQADESDALDAIEFMQADEMMRVNIKEAADAMVAAVQANDVTISDFNKGNIKARQRMIAQYAIAGANSGAVVGTDHAAEAITGFYTKFGDGGADIMPLWRLNKRQGRAMLEVLGAPEHLYQKTPTADLEEDRPALPDEVALGVTYDDIDDYLEGKEVRADAAEKIENWFVKTRHKRHLPITVYDTFWK</sequence>
<dbReference type="Proteomes" id="UP000051612">
    <property type="component" value="Unassembled WGS sequence"/>
</dbReference>
<keyword evidence="3 13" id="KW-0436">Ligase</keyword>
<dbReference type="GO" id="GO:0005737">
    <property type="term" value="C:cytoplasm"/>
    <property type="evidence" value="ECO:0007669"/>
    <property type="project" value="InterPro"/>
</dbReference>
<evidence type="ECO:0000256" key="9">
    <source>
        <dbReference type="ARBA" id="ARBA00051206"/>
    </source>
</evidence>
<keyword evidence="4 13" id="KW-0479">Metal-binding</keyword>
<dbReference type="PANTHER" id="PTHR23090">
    <property type="entry name" value="NH 3 /GLUTAMINE-DEPENDENT NAD + SYNTHETASE"/>
    <property type="match status" value="1"/>
</dbReference>
<dbReference type="Gene3D" id="3.40.50.620">
    <property type="entry name" value="HUPs"/>
    <property type="match status" value="1"/>
</dbReference>
<feature type="binding site" evidence="13">
    <location>
        <begin position="47"/>
        <end position="54"/>
    </location>
    <ligand>
        <name>ATP</name>
        <dbReference type="ChEBI" id="CHEBI:30616"/>
    </ligand>
</feature>
<feature type="binding site" evidence="13">
    <location>
        <position position="181"/>
    </location>
    <ligand>
        <name>deamido-NAD(+)</name>
        <dbReference type="ChEBI" id="CHEBI:58437"/>
        <note>ligand shared between two neighboring subunits</note>
    </ligand>
</feature>
<dbReference type="GO" id="GO:0009435">
    <property type="term" value="P:NAD+ biosynthetic process"/>
    <property type="evidence" value="ECO:0007669"/>
    <property type="project" value="UniProtKB-UniRule"/>
</dbReference>
<dbReference type="InterPro" id="IPR003694">
    <property type="entry name" value="NAD_synthase"/>
</dbReference>
<feature type="binding site" description="in other chain" evidence="13">
    <location>
        <begin position="261"/>
        <end position="262"/>
    </location>
    <ligand>
        <name>deamido-NAD(+)</name>
        <dbReference type="ChEBI" id="CHEBI:58437"/>
        <note>ligand shared between two neighboring subunits</note>
    </ligand>
</feature>
<dbReference type="InterPro" id="IPR022926">
    <property type="entry name" value="NH(3)-dep_NAD(+)_synth"/>
</dbReference>
<dbReference type="Pfam" id="PF02540">
    <property type="entry name" value="NAD_synthase"/>
    <property type="match status" value="1"/>
</dbReference>
<evidence type="ECO:0000256" key="1">
    <source>
        <dbReference type="ARBA" id="ARBA00005859"/>
    </source>
</evidence>
<comment type="similarity">
    <text evidence="1 13 14">Belongs to the NAD synthetase family.</text>
</comment>
<dbReference type="HAMAP" id="MF_00193">
    <property type="entry name" value="NadE_ammonia_dep"/>
    <property type="match status" value="1"/>
</dbReference>
<evidence type="ECO:0000259" key="16">
    <source>
        <dbReference type="Pfam" id="PF02540"/>
    </source>
</evidence>
<feature type="binding site" description="in other chain" evidence="13">
    <location>
        <position position="174"/>
    </location>
    <ligand>
        <name>deamido-NAD(+)</name>
        <dbReference type="ChEBI" id="CHEBI:58437"/>
        <note>ligand shared between two neighboring subunits</note>
    </ligand>
</feature>
<proteinExistence type="inferred from homology"/>
<dbReference type="InterPro" id="IPR022310">
    <property type="entry name" value="NAD/GMP_synthase"/>
</dbReference>
<feature type="binding site" evidence="13">
    <location>
        <position position="161"/>
    </location>
    <ligand>
        <name>ATP</name>
        <dbReference type="ChEBI" id="CHEBI:30616"/>
    </ligand>
</feature>
<feature type="domain" description="NAD/GMP synthase" evidence="16">
    <location>
        <begin position="24"/>
        <end position="266"/>
    </location>
</feature>
<evidence type="ECO:0000256" key="6">
    <source>
        <dbReference type="ARBA" id="ARBA00022840"/>
    </source>
</evidence>
<feature type="binding site" evidence="13">
    <location>
        <position position="166"/>
    </location>
    <ligand>
        <name>Mg(2+)</name>
        <dbReference type="ChEBI" id="CHEBI:18420"/>
    </ligand>
</feature>
<dbReference type="PATRIC" id="fig|1423772.3.peg.1107"/>
<reference evidence="17 18" key="1">
    <citation type="journal article" date="2015" name="Genome Announc.">
        <title>Expanding the biotechnology potential of lactobacilli through comparative genomics of 213 strains and associated genera.</title>
        <authorList>
            <person name="Sun Z."/>
            <person name="Harris H.M."/>
            <person name="McCann A."/>
            <person name="Guo C."/>
            <person name="Argimon S."/>
            <person name="Zhang W."/>
            <person name="Yang X."/>
            <person name="Jeffery I.B."/>
            <person name="Cooney J.C."/>
            <person name="Kagawa T.F."/>
            <person name="Liu W."/>
            <person name="Song Y."/>
            <person name="Salvetti E."/>
            <person name="Wrobel A."/>
            <person name="Rasinkangas P."/>
            <person name="Parkhill J."/>
            <person name="Rea M.C."/>
            <person name="O'Sullivan O."/>
            <person name="Ritari J."/>
            <person name="Douillard F.P."/>
            <person name="Paul Ross R."/>
            <person name="Yang R."/>
            <person name="Briner A.E."/>
            <person name="Felis G.E."/>
            <person name="de Vos W.M."/>
            <person name="Barrangou R."/>
            <person name="Klaenhammer T.R."/>
            <person name="Caufield P.W."/>
            <person name="Cui Y."/>
            <person name="Zhang H."/>
            <person name="O'Toole P.W."/>
        </authorList>
    </citation>
    <scope>NUCLEOTIDE SEQUENCE [LARGE SCALE GENOMIC DNA]</scope>
    <source>
        <strain evidence="17 18">DSM 20452</strain>
    </source>
</reference>
<comment type="catalytic activity">
    <reaction evidence="9 13 15">
        <text>deamido-NAD(+) + NH4(+) + ATP = AMP + diphosphate + NAD(+) + H(+)</text>
        <dbReference type="Rhea" id="RHEA:21188"/>
        <dbReference type="ChEBI" id="CHEBI:15378"/>
        <dbReference type="ChEBI" id="CHEBI:28938"/>
        <dbReference type="ChEBI" id="CHEBI:30616"/>
        <dbReference type="ChEBI" id="CHEBI:33019"/>
        <dbReference type="ChEBI" id="CHEBI:57540"/>
        <dbReference type="ChEBI" id="CHEBI:58437"/>
        <dbReference type="ChEBI" id="CHEBI:456215"/>
        <dbReference type="EC" id="6.3.1.5"/>
    </reaction>
</comment>
<accession>A0A0R2BC35</accession>
<dbReference type="RefSeq" id="WP_056959679.1">
    <property type="nucleotide sequence ID" value="NZ_AYYN01000143.1"/>
</dbReference>
<keyword evidence="6 13" id="KW-0067">ATP-binding</keyword>
<gene>
    <name evidence="13" type="primary">nadE</name>
    <name evidence="17" type="ORF">FC48_GL001029</name>
</gene>
<dbReference type="UniPathway" id="UPA00253">
    <property type="reaction ID" value="UER00333"/>
</dbReference>
<comment type="caution">
    <text evidence="17">The sequence shown here is derived from an EMBL/GenBank/DDBJ whole genome shotgun (WGS) entry which is preliminary data.</text>
</comment>
<feature type="binding site" evidence="13">
    <location>
        <position position="53"/>
    </location>
    <ligand>
        <name>Mg(2+)</name>
        <dbReference type="ChEBI" id="CHEBI:18420"/>
    </ligand>
</feature>
<evidence type="ECO:0000256" key="3">
    <source>
        <dbReference type="ARBA" id="ARBA00022598"/>
    </source>
</evidence>
<dbReference type="NCBIfam" id="TIGR00552">
    <property type="entry name" value="nadE"/>
    <property type="match status" value="1"/>
</dbReference>
<evidence type="ECO:0000256" key="5">
    <source>
        <dbReference type="ARBA" id="ARBA00022741"/>
    </source>
</evidence>
<feature type="binding site" description="in other chain" evidence="13">
    <location>
        <position position="141"/>
    </location>
    <ligand>
        <name>deamido-NAD(+)</name>
        <dbReference type="ChEBI" id="CHEBI:58437"/>
        <note>ligand shared between two neighboring subunits</note>
    </ligand>
</feature>
<evidence type="ECO:0000256" key="8">
    <source>
        <dbReference type="ARBA" id="ARBA00023027"/>
    </source>
</evidence>
<name>A0A0R2BC35_9LACO</name>
<dbReference type="EC" id="6.3.1.5" evidence="11 13"/>
<keyword evidence="7 13" id="KW-0460">Magnesium</keyword>
<dbReference type="GO" id="GO:0005524">
    <property type="term" value="F:ATP binding"/>
    <property type="evidence" value="ECO:0007669"/>
    <property type="project" value="UniProtKB-UniRule"/>
</dbReference>
<organism evidence="17 18">
    <name type="scientific">Ligilactobacillus murinus DSM 20452 = NBRC 14221</name>
    <dbReference type="NCBI Taxonomy" id="1423772"/>
    <lineage>
        <taxon>Bacteria</taxon>
        <taxon>Bacillati</taxon>
        <taxon>Bacillota</taxon>
        <taxon>Bacilli</taxon>
        <taxon>Lactobacillales</taxon>
        <taxon>Lactobacillaceae</taxon>
        <taxon>Ligilactobacillus</taxon>
    </lineage>
</organism>
<dbReference type="GO" id="GO:0008795">
    <property type="term" value="F:NAD+ synthase activity"/>
    <property type="evidence" value="ECO:0007669"/>
    <property type="project" value="UniProtKB-UniRule"/>
</dbReference>
<dbReference type="GO" id="GO:0004359">
    <property type="term" value="F:glutaminase activity"/>
    <property type="evidence" value="ECO:0007669"/>
    <property type="project" value="InterPro"/>
</dbReference>
<dbReference type="SUPFAM" id="SSF52402">
    <property type="entry name" value="Adenine nucleotide alpha hydrolases-like"/>
    <property type="match status" value="1"/>
</dbReference>
<evidence type="ECO:0000256" key="2">
    <source>
        <dbReference type="ARBA" id="ARBA00011738"/>
    </source>
</evidence>
<keyword evidence="5 13" id="KW-0547">Nucleotide-binding</keyword>
<comment type="subunit">
    <text evidence="2 13">Homodimer.</text>
</comment>
<evidence type="ECO:0000256" key="14">
    <source>
        <dbReference type="RuleBase" id="RU003811"/>
    </source>
</evidence>
<dbReference type="PANTHER" id="PTHR23090:SF7">
    <property type="entry name" value="NH(3)-DEPENDENT NAD(+) SYNTHETASE"/>
    <property type="match status" value="1"/>
</dbReference>
<dbReference type="GO" id="GO:0003952">
    <property type="term" value="F:NAD+ synthase (glutamine-hydrolyzing) activity"/>
    <property type="evidence" value="ECO:0007669"/>
    <property type="project" value="InterPro"/>
</dbReference>
<evidence type="ECO:0000256" key="10">
    <source>
        <dbReference type="ARBA" id="ARBA00055966"/>
    </source>
</evidence>
<evidence type="ECO:0000256" key="7">
    <source>
        <dbReference type="ARBA" id="ARBA00022842"/>
    </source>
</evidence>
<protein>
    <recommendedName>
        <fullName evidence="12 13">NH(3)-dependent NAD(+) synthetase</fullName>
        <ecNumber evidence="11 13">6.3.1.5</ecNumber>
    </recommendedName>
</protein>
<evidence type="ECO:0000256" key="4">
    <source>
        <dbReference type="ARBA" id="ARBA00022723"/>
    </source>
</evidence>
<dbReference type="InterPro" id="IPR014729">
    <property type="entry name" value="Rossmann-like_a/b/a_fold"/>
</dbReference>
<evidence type="ECO:0000256" key="13">
    <source>
        <dbReference type="HAMAP-Rule" id="MF_00193"/>
    </source>
</evidence>
<comment type="function">
    <text evidence="10 13">Catalyzes the ATP-dependent amidation of deamido-NAD to form NAD. Uses ammonia as a nitrogen source.</text>
</comment>
<dbReference type="CDD" id="cd00553">
    <property type="entry name" value="NAD_synthase"/>
    <property type="match status" value="1"/>
</dbReference>
<dbReference type="FunFam" id="3.40.50.620:FF:000015">
    <property type="entry name" value="NH(3)-dependent NAD(+) synthetase"/>
    <property type="match status" value="1"/>
</dbReference>
<dbReference type="GO" id="GO:0046872">
    <property type="term" value="F:metal ion binding"/>
    <property type="evidence" value="ECO:0007669"/>
    <property type="project" value="UniProtKB-KW"/>
</dbReference>
<evidence type="ECO:0000256" key="12">
    <source>
        <dbReference type="ARBA" id="ARBA00070926"/>
    </source>
</evidence>
<dbReference type="EMBL" id="AYYN01000143">
    <property type="protein sequence ID" value="KRM73436.1"/>
    <property type="molecule type" value="Genomic_DNA"/>
</dbReference>